<proteinExistence type="inferred from homology"/>
<dbReference type="Gene3D" id="3.40.47.10">
    <property type="match status" value="1"/>
</dbReference>
<feature type="domain" description="Thiolase N-terminal" evidence="5">
    <location>
        <begin position="4"/>
        <end position="202"/>
    </location>
</feature>
<keyword evidence="2 4" id="KW-0808">Transferase</keyword>
<dbReference type="PANTHER" id="PTHR18919">
    <property type="entry name" value="ACETYL-COA C-ACYLTRANSFERASE"/>
    <property type="match status" value="1"/>
</dbReference>
<dbReference type="InterPro" id="IPR002155">
    <property type="entry name" value="Thiolase"/>
</dbReference>
<dbReference type="RefSeq" id="WP_380693331.1">
    <property type="nucleotide sequence ID" value="NZ_JBHRYR010000002.1"/>
</dbReference>
<dbReference type="Pfam" id="PF02803">
    <property type="entry name" value="Thiolase_C"/>
    <property type="match status" value="1"/>
</dbReference>
<comment type="caution">
    <text evidence="7">The sequence shown here is derived from an EMBL/GenBank/DDBJ whole genome shotgun (WGS) entry which is preliminary data.</text>
</comment>
<dbReference type="PROSITE" id="PS00737">
    <property type="entry name" value="THIOLASE_2"/>
    <property type="match status" value="1"/>
</dbReference>
<dbReference type="PIRSF" id="PIRSF000429">
    <property type="entry name" value="Ac-CoA_Ac_transf"/>
    <property type="match status" value="1"/>
</dbReference>
<dbReference type="InterPro" id="IPR020613">
    <property type="entry name" value="Thiolase_CS"/>
</dbReference>
<dbReference type="PANTHER" id="PTHR18919:SF107">
    <property type="entry name" value="ACETYL-COA ACETYLTRANSFERASE, CYTOSOLIC"/>
    <property type="match status" value="1"/>
</dbReference>
<dbReference type="InterPro" id="IPR016039">
    <property type="entry name" value="Thiolase-like"/>
</dbReference>
<evidence type="ECO:0000313" key="7">
    <source>
        <dbReference type="EMBL" id="MFC3851853.1"/>
    </source>
</evidence>
<evidence type="ECO:0000313" key="8">
    <source>
        <dbReference type="Proteomes" id="UP001595617"/>
    </source>
</evidence>
<reference evidence="8" key="1">
    <citation type="journal article" date="2019" name="Int. J. Syst. Evol. Microbiol.">
        <title>The Global Catalogue of Microorganisms (GCM) 10K type strain sequencing project: providing services to taxonomists for standard genome sequencing and annotation.</title>
        <authorList>
            <consortium name="The Broad Institute Genomics Platform"/>
            <consortium name="The Broad Institute Genome Sequencing Center for Infectious Disease"/>
            <person name="Wu L."/>
            <person name="Ma J."/>
        </authorList>
    </citation>
    <scope>NUCLEOTIDE SEQUENCE [LARGE SCALE GENOMIC DNA]</scope>
    <source>
        <strain evidence="8">IBRC 10765</strain>
    </source>
</reference>
<evidence type="ECO:0000256" key="4">
    <source>
        <dbReference type="RuleBase" id="RU003557"/>
    </source>
</evidence>
<dbReference type="Proteomes" id="UP001595617">
    <property type="component" value="Unassembled WGS sequence"/>
</dbReference>
<protein>
    <submittedName>
        <fullName evidence="7">Beta-ketoacyl synthase N-terminal-like domain-containing protein</fullName>
    </submittedName>
</protein>
<gene>
    <name evidence="7" type="ORF">ACFOOG_03310</name>
</gene>
<dbReference type="CDD" id="cd00751">
    <property type="entry name" value="thiolase"/>
    <property type="match status" value="1"/>
</dbReference>
<keyword evidence="3 4" id="KW-0012">Acyltransferase</keyword>
<dbReference type="InterPro" id="IPR020616">
    <property type="entry name" value="Thiolase_N"/>
</dbReference>
<accession>A0ABV7ZTF6</accession>
<name>A0ABV7ZTF6_9GAMM</name>
<feature type="domain" description="Thiolase C-terminal" evidence="6">
    <location>
        <begin position="279"/>
        <end position="380"/>
    </location>
</feature>
<keyword evidence="8" id="KW-1185">Reference proteome</keyword>
<dbReference type="EMBL" id="JBHRYR010000002">
    <property type="protein sequence ID" value="MFC3851853.1"/>
    <property type="molecule type" value="Genomic_DNA"/>
</dbReference>
<comment type="similarity">
    <text evidence="1 4">Belongs to the thiolase-like superfamily. Thiolase family.</text>
</comment>
<evidence type="ECO:0000256" key="3">
    <source>
        <dbReference type="ARBA" id="ARBA00023315"/>
    </source>
</evidence>
<evidence type="ECO:0000256" key="2">
    <source>
        <dbReference type="ARBA" id="ARBA00022679"/>
    </source>
</evidence>
<evidence type="ECO:0000259" key="6">
    <source>
        <dbReference type="Pfam" id="PF02803"/>
    </source>
</evidence>
<sequence length="382" mass="40203">MRPVYVAAALRTAVVPVNGAFKALSVTDLATPVIHRLCADTGLRVTEIEQVLLGNALYGGGNPARLIALAAGIPEHRPAMTLDTQCCAGLDSFRLGAQSIATGQADIVLVGGVESTSRRAIRLHRPLHRGHPAEAYERPPFTPWPERDPDMADAAAGLAFAHGITRDEQHDWAIESHRKTLAGRAALSAEIVPVAGQQDDVAARSLTPAIAKRTPLLAQLNESNELGLIDVAGTALQADAAAFALLVSEAVLSELSNADKAVRWVTGLAGGAAADQPPAAIVPVVQRLWEQHRWQAEDFAVIELMEAYAVQAIHNSRLLALPPERINRLGGALARGHPIGASGAILAVRAWHELQQQTKGSQALMAIAGAGGLASVAVFENT</sequence>
<dbReference type="Pfam" id="PF00108">
    <property type="entry name" value="Thiolase_N"/>
    <property type="match status" value="1"/>
</dbReference>
<dbReference type="InterPro" id="IPR020617">
    <property type="entry name" value="Thiolase_C"/>
</dbReference>
<dbReference type="SUPFAM" id="SSF53901">
    <property type="entry name" value="Thiolase-like"/>
    <property type="match status" value="2"/>
</dbReference>
<organism evidence="7 8">
    <name type="scientific">Saccharospirillum mangrovi</name>
    <dbReference type="NCBI Taxonomy" id="2161747"/>
    <lineage>
        <taxon>Bacteria</taxon>
        <taxon>Pseudomonadati</taxon>
        <taxon>Pseudomonadota</taxon>
        <taxon>Gammaproteobacteria</taxon>
        <taxon>Oceanospirillales</taxon>
        <taxon>Saccharospirillaceae</taxon>
        <taxon>Saccharospirillum</taxon>
    </lineage>
</organism>
<evidence type="ECO:0000256" key="1">
    <source>
        <dbReference type="ARBA" id="ARBA00010982"/>
    </source>
</evidence>
<evidence type="ECO:0000259" key="5">
    <source>
        <dbReference type="Pfam" id="PF00108"/>
    </source>
</evidence>